<reference evidence="4 5" key="1">
    <citation type="submission" date="2020-05" db="EMBL/GenBank/DDBJ databases">
        <title>Sulfurimonas marisnigri, sp. nov., and Sulfurimonas baltica, sp. nov., manganese oxide reducing chemolithoautotrophs of the class Epsilonproteobacteria isolated from the pelagic redoxclines of the Black and Baltic Seas and emended description of the genus Sulfurimonas.</title>
        <authorList>
            <person name="Henkel J.V."/>
            <person name="Laudan C."/>
            <person name="Werner J."/>
            <person name="Neu T."/>
            <person name="Plewe S."/>
            <person name="Sproer C."/>
            <person name="Bunk B."/>
            <person name="Schulz-Vogt H.N."/>
        </authorList>
    </citation>
    <scope>NUCLEOTIDE SEQUENCE [LARGE SCALE GENOMIC DNA]</scope>
    <source>
        <strain evidence="4 5">GD2</strain>
    </source>
</reference>
<dbReference type="AlphaFoldDB" id="A0A7S7LUH6"/>
<dbReference type="PIRSF" id="PIRSF004555">
    <property type="entry name" value="UCP004555"/>
    <property type="match status" value="1"/>
</dbReference>
<dbReference type="PANTHER" id="PTHR33449">
    <property type="entry name" value="NUCLEOID-ASSOCIATED PROTEIN YBAB"/>
    <property type="match status" value="1"/>
</dbReference>
<keyword evidence="2" id="KW-0963">Cytoplasm</keyword>
<feature type="coiled-coil region" evidence="3">
    <location>
        <begin position="5"/>
        <end position="32"/>
    </location>
</feature>
<dbReference type="GO" id="GO:0003677">
    <property type="term" value="F:DNA binding"/>
    <property type="evidence" value="ECO:0007669"/>
    <property type="project" value="UniProtKB-UniRule"/>
</dbReference>
<keyword evidence="3" id="KW-0175">Coiled coil</keyword>
<dbReference type="GO" id="GO:0005829">
    <property type="term" value="C:cytosol"/>
    <property type="evidence" value="ECO:0007669"/>
    <property type="project" value="TreeGrafter"/>
</dbReference>
<dbReference type="GO" id="GO:0043590">
    <property type="term" value="C:bacterial nucleoid"/>
    <property type="evidence" value="ECO:0007669"/>
    <property type="project" value="UniProtKB-UniRule"/>
</dbReference>
<evidence type="ECO:0000256" key="3">
    <source>
        <dbReference type="SAM" id="Coils"/>
    </source>
</evidence>
<comment type="function">
    <text evidence="2">Binds to DNA and alters its conformation. May be involved in regulation of gene expression, nucleoid organization and DNA protection.</text>
</comment>
<dbReference type="InterPro" id="IPR036894">
    <property type="entry name" value="YbaB-like_sf"/>
</dbReference>
<dbReference type="HAMAP" id="MF_00274">
    <property type="entry name" value="DNA_YbaB_EbfC"/>
    <property type="match status" value="1"/>
</dbReference>
<dbReference type="NCBIfam" id="TIGR00103">
    <property type="entry name" value="DNA_YbaB_EbfC"/>
    <property type="match status" value="1"/>
</dbReference>
<keyword evidence="1 2" id="KW-0238">DNA-binding</keyword>
<dbReference type="InterPro" id="IPR004401">
    <property type="entry name" value="YbaB/EbfC"/>
</dbReference>
<proteinExistence type="inferred from homology"/>
<comment type="subcellular location">
    <subcellularLocation>
        <location evidence="2">Cytoplasm</location>
        <location evidence="2">Nucleoid</location>
    </subcellularLocation>
</comment>
<dbReference type="Gene3D" id="3.30.1310.10">
    <property type="entry name" value="Nucleoid-associated protein YbaB-like domain"/>
    <property type="match status" value="1"/>
</dbReference>
<dbReference type="EMBL" id="CP054492">
    <property type="protein sequence ID" value="QOY51726.1"/>
    <property type="molecule type" value="Genomic_DNA"/>
</dbReference>
<gene>
    <name evidence="4" type="ORF">HUE88_11565</name>
</gene>
<dbReference type="KEGG" id="sbal:HUE88_11565"/>
<protein>
    <recommendedName>
        <fullName evidence="2">Nucleoid-associated protein HUE88_11565</fullName>
    </recommendedName>
</protein>
<dbReference type="PANTHER" id="PTHR33449:SF1">
    <property type="entry name" value="NUCLEOID-ASSOCIATED PROTEIN YBAB"/>
    <property type="match status" value="1"/>
</dbReference>
<dbReference type="SUPFAM" id="SSF82607">
    <property type="entry name" value="YbaB-like"/>
    <property type="match status" value="1"/>
</dbReference>
<comment type="subunit">
    <text evidence="2">Homodimer.</text>
</comment>
<evidence type="ECO:0000256" key="2">
    <source>
        <dbReference type="HAMAP-Rule" id="MF_00274"/>
    </source>
</evidence>
<name>A0A7S7LUH6_9BACT</name>
<evidence type="ECO:0000256" key="1">
    <source>
        <dbReference type="ARBA" id="ARBA00023125"/>
    </source>
</evidence>
<comment type="similarity">
    <text evidence="2">Belongs to the YbaB/EbfC family.</text>
</comment>
<dbReference type="RefSeq" id="WP_194369191.1">
    <property type="nucleotide sequence ID" value="NZ_CP054492.1"/>
</dbReference>
<dbReference type="Pfam" id="PF02575">
    <property type="entry name" value="YbaB_DNA_bd"/>
    <property type="match status" value="1"/>
</dbReference>
<sequence length="105" mass="11119">MFGNLGDMGKMLEGMQENADKLQAELESKTFNVKSGGGLVDVTINGKGELIDINIDDSLLSDKMSLQILLIGAINDANKMVELNKQSSAMGMLGSIGNINPFGAK</sequence>
<evidence type="ECO:0000313" key="4">
    <source>
        <dbReference type="EMBL" id="QOY51726.1"/>
    </source>
</evidence>
<organism evidence="4 5">
    <name type="scientific">Candidatus Sulfurimonas baltica</name>
    <dbReference type="NCBI Taxonomy" id="2740404"/>
    <lineage>
        <taxon>Bacteria</taxon>
        <taxon>Pseudomonadati</taxon>
        <taxon>Campylobacterota</taxon>
        <taxon>Epsilonproteobacteria</taxon>
        <taxon>Campylobacterales</taxon>
        <taxon>Sulfurimonadaceae</taxon>
        <taxon>Sulfurimonas</taxon>
    </lineage>
</organism>
<evidence type="ECO:0000313" key="5">
    <source>
        <dbReference type="Proteomes" id="UP000593994"/>
    </source>
</evidence>
<dbReference type="Proteomes" id="UP000593994">
    <property type="component" value="Chromosome"/>
</dbReference>
<keyword evidence="5" id="KW-1185">Reference proteome</keyword>
<accession>A0A7S7LUH6</accession>